<gene>
    <name evidence="2" type="ORF">HMPREF9080_01770</name>
</gene>
<evidence type="ECO:0000259" key="1">
    <source>
        <dbReference type="Pfam" id="PF10881"/>
    </source>
</evidence>
<feature type="domain" description="DUF2726" evidence="1">
    <location>
        <begin position="60"/>
        <end position="178"/>
    </location>
</feature>
<dbReference type="STRING" id="797473.HMPREF9080_01770"/>
<proteinExistence type="predicted"/>
<dbReference type="Proteomes" id="UP000004750">
    <property type="component" value="Unassembled WGS sequence"/>
</dbReference>
<accession>G9ZG56</accession>
<dbReference type="AlphaFoldDB" id="G9ZG56"/>
<evidence type="ECO:0000313" key="2">
    <source>
        <dbReference type="EMBL" id="EHM53412.1"/>
    </source>
</evidence>
<organism evidence="2 3">
    <name type="scientific">Cardiobacterium valvarum F0432</name>
    <dbReference type="NCBI Taxonomy" id="797473"/>
    <lineage>
        <taxon>Bacteria</taxon>
        <taxon>Pseudomonadati</taxon>
        <taxon>Pseudomonadota</taxon>
        <taxon>Gammaproteobacteria</taxon>
        <taxon>Cardiobacteriales</taxon>
        <taxon>Cardiobacteriaceae</taxon>
        <taxon>Cardiobacterium</taxon>
    </lineage>
</organism>
<sequence>MEIVLLVLIVLIVFFVIVAKSSRSKNSAEEPLKISSYQDYRKTRAEENLRIILANSYQKQKVCNRLERMAYLAALGIVLERQRKERVLAQVCLGEFLRNPDKHAHSAINSKRVDVLVCDDDFMPLVAIEIDGSGHRLSGLADVTDEGKEHALRSAGITLIRITAKEDDAEAVRNAVREQLQSFFTKPLSHGG</sequence>
<dbReference type="RefSeq" id="WP_006985770.1">
    <property type="nucleotide sequence ID" value="NZ_JH417935.1"/>
</dbReference>
<dbReference type="EMBL" id="AGCM01000101">
    <property type="protein sequence ID" value="EHM53412.1"/>
    <property type="molecule type" value="Genomic_DNA"/>
</dbReference>
<name>G9ZG56_9GAMM</name>
<dbReference type="HOGENOM" id="CLU_121812_0_0_6"/>
<dbReference type="Pfam" id="PF10881">
    <property type="entry name" value="DUF2726"/>
    <property type="match status" value="1"/>
</dbReference>
<comment type="caution">
    <text evidence="2">The sequence shown here is derived from an EMBL/GenBank/DDBJ whole genome shotgun (WGS) entry which is preliminary data.</text>
</comment>
<evidence type="ECO:0000313" key="3">
    <source>
        <dbReference type="Proteomes" id="UP000004750"/>
    </source>
</evidence>
<protein>
    <recommendedName>
        <fullName evidence="1">DUF2726 domain-containing protein</fullName>
    </recommendedName>
</protein>
<dbReference type="InterPro" id="IPR024402">
    <property type="entry name" value="DUF2726"/>
</dbReference>
<reference evidence="2 3" key="1">
    <citation type="submission" date="2011-08" db="EMBL/GenBank/DDBJ databases">
        <authorList>
            <person name="Weinstock G."/>
            <person name="Sodergren E."/>
            <person name="Clifton S."/>
            <person name="Fulton L."/>
            <person name="Fulton B."/>
            <person name="Courtney L."/>
            <person name="Fronick C."/>
            <person name="Harrison M."/>
            <person name="Strong C."/>
            <person name="Farmer C."/>
            <person name="Delahaunty K."/>
            <person name="Markovic C."/>
            <person name="Hall O."/>
            <person name="Minx P."/>
            <person name="Tomlinson C."/>
            <person name="Mitreva M."/>
            <person name="Hou S."/>
            <person name="Chen J."/>
            <person name="Wollam A."/>
            <person name="Pepin K.H."/>
            <person name="Johnson M."/>
            <person name="Bhonagiri V."/>
            <person name="Zhang X."/>
            <person name="Suruliraj S."/>
            <person name="Warren W."/>
            <person name="Chinwalla A."/>
            <person name="Mardis E.R."/>
            <person name="Wilson R.K."/>
        </authorList>
    </citation>
    <scope>NUCLEOTIDE SEQUENCE [LARGE SCALE GENOMIC DNA]</scope>
    <source>
        <strain evidence="2 3">F0432</strain>
    </source>
</reference>